<keyword evidence="2 5" id="KW-0328">Glycosyltransferase</keyword>
<gene>
    <name evidence="5" type="primary">wbbD</name>
    <name evidence="5" type="ORF">LMG7974_01533</name>
</gene>
<evidence type="ECO:0000313" key="5">
    <source>
        <dbReference type="EMBL" id="CAD7289449.1"/>
    </source>
</evidence>
<evidence type="ECO:0000256" key="1">
    <source>
        <dbReference type="ARBA" id="ARBA00006739"/>
    </source>
</evidence>
<dbReference type="PANTHER" id="PTHR43685:SF5">
    <property type="entry name" value="GLYCOSYLTRANSFERASE EPSE-RELATED"/>
    <property type="match status" value="1"/>
</dbReference>
<protein>
    <submittedName>
        <fullName evidence="5">UDP-Gal:alpha-D-GlcNAc-diphosphoundecaprenol beta-1,3-galactosyltransferase</fullName>
        <ecNumber evidence="5">2.4.1.303</ecNumber>
    </submittedName>
</protein>
<dbReference type="Gene3D" id="3.90.550.10">
    <property type="entry name" value="Spore Coat Polysaccharide Biosynthesis Protein SpsA, Chain A"/>
    <property type="match status" value="1"/>
</dbReference>
<evidence type="ECO:0000259" key="4">
    <source>
        <dbReference type="Pfam" id="PF00535"/>
    </source>
</evidence>
<dbReference type="InterPro" id="IPR029044">
    <property type="entry name" value="Nucleotide-diphossugar_trans"/>
</dbReference>
<feature type="domain" description="Glycosyltransferase 2-like" evidence="4">
    <location>
        <begin position="4"/>
        <end position="153"/>
    </location>
</feature>
<keyword evidence="6" id="KW-1185">Reference proteome</keyword>
<reference evidence="5 6" key="1">
    <citation type="submission" date="2020-11" db="EMBL/GenBank/DDBJ databases">
        <authorList>
            <person name="Peeters C."/>
        </authorList>
    </citation>
    <scope>NUCLEOTIDE SEQUENCE [LARGE SCALE GENOMIC DNA]</scope>
    <source>
        <strain evidence="5 6">LMG 7974</strain>
    </source>
</reference>
<dbReference type="Pfam" id="PF00535">
    <property type="entry name" value="Glycos_transf_2"/>
    <property type="match status" value="1"/>
</dbReference>
<dbReference type="RefSeq" id="WP_229933320.1">
    <property type="nucleotide sequence ID" value="NZ_CAJHOF010000016.1"/>
</dbReference>
<evidence type="ECO:0000313" key="6">
    <source>
        <dbReference type="Proteomes" id="UP000789803"/>
    </source>
</evidence>
<name>A0ABN7KAD1_9BACT</name>
<organism evidence="5 6">
    <name type="scientific">Campylobacter majalis</name>
    <dbReference type="NCBI Taxonomy" id="2790656"/>
    <lineage>
        <taxon>Bacteria</taxon>
        <taxon>Pseudomonadati</taxon>
        <taxon>Campylobacterota</taxon>
        <taxon>Epsilonproteobacteria</taxon>
        <taxon>Campylobacterales</taxon>
        <taxon>Campylobacteraceae</taxon>
        <taxon>Campylobacter</taxon>
    </lineage>
</organism>
<dbReference type="SUPFAM" id="SSF53448">
    <property type="entry name" value="Nucleotide-diphospho-sugar transferases"/>
    <property type="match status" value="1"/>
</dbReference>
<evidence type="ECO:0000256" key="3">
    <source>
        <dbReference type="ARBA" id="ARBA00022679"/>
    </source>
</evidence>
<sequence length="270" mass="31984">MKFSVLISVYYKEQSSFLDRALSSIWHDQSVKPSQIVLVCDGILTDELYECISKWQDTLKDMFNVVKLERNVGLADALRIGLNECRYELVARMDSDDVSVPDRFEKQIEFFKTHDVDVCGGCVAEFDTDENCIYAYKKVPQNHDEIVKFAKFRNPINHPSVMFKKSSVFAVDSYERMLYFEDYYLWVKMMMQEMKFYNMKEVLVKMRAGQGQLNRRAGGQYALCEFKFLKRLYDVRFLKFHEFVLNAAIKFAIRIMPRTIIKRIYLILRE</sequence>
<dbReference type="Proteomes" id="UP000789803">
    <property type="component" value="Unassembled WGS sequence"/>
</dbReference>
<comment type="caution">
    <text evidence="5">The sequence shown here is derived from an EMBL/GenBank/DDBJ whole genome shotgun (WGS) entry which is preliminary data.</text>
</comment>
<dbReference type="InterPro" id="IPR001173">
    <property type="entry name" value="Glyco_trans_2-like"/>
</dbReference>
<keyword evidence="3 5" id="KW-0808">Transferase</keyword>
<proteinExistence type="inferred from homology"/>
<dbReference type="GO" id="GO:0016757">
    <property type="term" value="F:glycosyltransferase activity"/>
    <property type="evidence" value="ECO:0007669"/>
    <property type="project" value="UniProtKB-KW"/>
</dbReference>
<evidence type="ECO:0000256" key="2">
    <source>
        <dbReference type="ARBA" id="ARBA00022676"/>
    </source>
</evidence>
<dbReference type="PANTHER" id="PTHR43685">
    <property type="entry name" value="GLYCOSYLTRANSFERASE"/>
    <property type="match status" value="1"/>
</dbReference>
<dbReference type="EC" id="2.4.1.303" evidence="5"/>
<accession>A0ABN7KAD1</accession>
<dbReference type="EMBL" id="CAJHOF010000016">
    <property type="protein sequence ID" value="CAD7289449.1"/>
    <property type="molecule type" value="Genomic_DNA"/>
</dbReference>
<dbReference type="InterPro" id="IPR050834">
    <property type="entry name" value="Glycosyltransf_2"/>
</dbReference>
<comment type="similarity">
    <text evidence="1">Belongs to the glycosyltransferase 2 family.</text>
</comment>